<dbReference type="EMBL" id="JBDXSU010000031">
    <property type="protein sequence ID" value="MFB5192914.1"/>
    <property type="molecule type" value="Genomic_DNA"/>
</dbReference>
<protein>
    <submittedName>
        <fullName evidence="5">AMP-binding protein</fullName>
    </submittedName>
</protein>
<evidence type="ECO:0000259" key="4">
    <source>
        <dbReference type="Pfam" id="PF13193"/>
    </source>
</evidence>
<dbReference type="Pfam" id="PF13193">
    <property type="entry name" value="AMP-binding_C"/>
    <property type="match status" value="1"/>
</dbReference>
<dbReference type="PROSITE" id="PS00455">
    <property type="entry name" value="AMP_BINDING"/>
    <property type="match status" value="1"/>
</dbReference>
<dbReference type="PANTHER" id="PTHR43201">
    <property type="entry name" value="ACYL-COA SYNTHETASE"/>
    <property type="match status" value="1"/>
</dbReference>
<comment type="caution">
    <text evidence="5">The sequence shown here is derived from an EMBL/GenBank/DDBJ whole genome shotgun (WGS) entry which is preliminary data.</text>
</comment>
<evidence type="ECO:0000256" key="1">
    <source>
        <dbReference type="ARBA" id="ARBA00006432"/>
    </source>
</evidence>
<dbReference type="InterPro" id="IPR000873">
    <property type="entry name" value="AMP-dep_synth/lig_dom"/>
</dbReference>
<accession>A0ABV5AKY1</accession>
<dbReference type="Gene3D" id="3.40.50.12780">
    <property type="entry name" value="N-terminal domain of ligase-like"/>
    <property type="match status" value="1"/>
</dbReference>
<evidence type="ECO:0000256" key="2">
    <source>
        <dbReference type="ARBA" id="ARBA00022598"/>
    </source>
</evidence>
<keyword evidence="2" id="KW-0436">Ligase</keyword>
<dbReference type="InterPro" id="IPR025110">
    <property type="entry name" value="AMP-bd_C"/>
</dbReference>
<feature type="domain" description="AMP-dependent synthetase/ligase" evidence="3">
    <location>
        <begin position="14"/>
        <end position="372"/>
    </location>
</feature>
<dbReference type="InterPro" id="IPR042099">
    <property type="entry name" value="ANL_N_sf"/>
</dbReference>
<feature type="domain" description="AMP-binding enzyme C-terminal" evidence="4">
    <location>
        <begin position="423"/>
        <end position="502"/>
    </location>
</feature>
<evidence type="ECO:0000259" key="3">
    <source>
        <dbReference type="Pfam" id="PF00501"/>
    </source>
</evidence>
<dbReference type="InterPro" id="IPR045851">
    <property type="entry name" value="AMP-bd_C_sf"/>
</dbReference>
<sequence length="518" mass="56370">MSTFLTSLEQVLSAEHRPILFDHDTWHSTSQLRNDVLQVKHALWDAGLRERDEVVLGLPNSYEFAVVYLALLQSGVVVAPVNPKMPAAELERVLTRLDAKAVMVSQAQADAWNRVLCDHEFGANLNIDLAPTEGAGTPLSIVVSLAPSRLSQTAESTPEGATGDDAPAVLMFTSGTTGQPKGVMLRRKHLLHAANNVIQSHELTEEDVAYCILPLFHINAQVIVLLSTLLSGGQLVMADRFHASRFWDDVTSHRVTWVSAVPTILSILSKQQSKARPAHQLRFIRSASAPLSPAIKTRFECSVGVPVVESYGMTEAAGQICINPLPPGVRKVGSVGKPFGLELEILNDEQQPVGPNDVGEIVIRGQNVIEAYVGAEGKQSDSQWDGWIFTGDLGYRDDDGYVFITGRAKEIINRAGEKLSPREIEDVLSGHSFVDRSAVIGVPDPLYGERVVAFVVPVDYETVAKGALVNELEQMCKDSLAHHKCPSEIVVARSLPVGPTGKVQKHLLRDVQTLHLLA</sequence>
<dbReference type="InterPro" id="IPR020845">
    <property type="entry name" value="AMP-binding_CS"/>
</dbReference>
<name>A0ABV5AKY1_9BACL</name>
<organism evidence="5 6">
    <name type="scientific">Alicyclobacillus fastidiosus</name>
    <dbReference type="NCBI Taxonomy" id="392011"/>
    <lineage>
        <taxon>Bacteria</taxon>
        <taxon>Bacillati</taxon>
        <taxon>Bacillota</taxon>
        <taxon>Bacilli</taxon>
        <taxon>Bacillales</taxon>
        <taxon>Alicyclobacillaceae</taxon>
        <taxon>Alicyclobacillus</taxon>
    </lineage>
</organism>
<dbReference type="Gene3D" id="3.30.300.30">
    <property type="match status" value="1"/>
</dbReference>
<keyword evidence="6" id="KW-1185">Reference proteome</keyword>
<dbReference type="Pfam" id="PF00501">
    <property type="entry name" value="AMP-binding"/>
    <property type="match status" value="1"/>
</dbReference>
<evidence type="ECO:0000313" key="6">
    <source>
        <dbReference type="Proteomes" id="UP001579974"/>
    </source>
</evidence>
<dbReference type="PANTHER" id="PTHR43201:SF5">
    <property type="entry name" value="MEDIUM-CHAIN ACYL-COA LIGASE ACSF2, MITOCHONDRIAL"/>
    <property type="match status" value="1"/>
</dbReference>
<reference evidence="5 6" key="1">
    <citation type="journal article" date="2024" name="Int. J. Mol. Sci.">
        <title>Exploration of Alicyclobacillus spp. Genome in Search of Antibiotic Resistance.</title>
        <authorList>
            <person name="Bucka-Kolendo J."/>
            <person name="Kiousi D.E."/>
            <person name="Dekowska A."/>
            <person name="Mikolajczuk-Szczyrba A."/>
            <person name="Karadedos D.M."/>
            <person name="Michael P."/>
            <person name="Galanis A."/>
            <person name="Sokolowska B."/>
        </authorList>
    </citation>
    <scope>NUCLEOTIDE SEQUENCE [LARGE SCALE GENOMIC DNA]</scope>
    <source>
        <strain evidence="5 6">KKP 3000</strain>
    </source>
</reference>
<dbReference type="SUPFAM" id="SSF56801">
    <property type="entry name" value="Acetyl-CoA synthetase-like"/>
    <property type="match status" value="1"/>
</dbReference>
<proteinExistence type="inferred from homology"/>
<dbReference type="RefSeq" id="WP_275475109.1">
    <property type="nucleotide sequence ID" value="NZ_CP162940.1"/>
</dbReference>
<dbReference type="Proteomes" id="UP001579974">
    <property type="component" value="Unassembled WGS sequence"/>
</dbReference>
<evidence type="ECO:0000313" key="5">
    <source>
        <dbReference type="EMBL" id="MFB5192914.1"/>
    </source>
</evidence>
<gene>
    <name evidence="5" type="ORF">KKP3000_002508</name>
</gene>
<comment type="similarity">
    <text evidence="1">Belongs to the ATP-dependent AMP-binding enzyme family.</text>
</comment>